<proteinExistence type="predicted"/>
<dbReference type="EMBL" id="VMKJ01000005">
    <property type="protein sequence ID" value="TVO38531.1"/>
    <property type="molecule type" value="Genomic_DNA"/>
</dbReference>
<accession>A0A557PCZ0</accession>
<dbReference type="OrthoDB" id="470139at2"/>
<feature type="domain" description="TniQ" evidence="1">
    <location>
        <begin position="4"/>
        <end position="161"/>
    </location>
</feature>
<dbReference type="AlphaFoldDB" id="A0A557PCZ0"/>
<name>A0A557PCZ0_9VIBR</name>
<comment type="caution">
    <text evidence="3">The sequence shown here is derived from an EMBL/GenBank/DDBJ whole genome shotgun (WGS) entry which is preliminary data.</text>
</comment>
<evidence type="ECO:0000259" key="1">
    <source>
        <dbReference type="Pfam" id="PF06527"/>
    </source>
</evidence>
<sequence length="514" mass="59984">MLTYFPVPYEDELFYSCIARYGCHTGQAHNQKVVLRDVWGTDRAVAIPDLPSHLQDFIDNAGAVWQISIKDLIAQFTLAPLYFPFLSAQQTRGVISSMGSEDGGGIHARVGIVASRVPIPAYFRYCPQCFEEQLVELGEPYWRRMHQLPGIDVCIDHRCKLEDTTAPFHPKEKHHYHAAIIECHSRQTLGVDLTHPEQRVIEYHQELLNISSLEGLGVNRWSLYYQQLAKDLGFTHKSRVQHQDIHQSLKQVWENSFLDSFLPEMNEKSWLINLFRKHRKSFNPLRHLMVIAALTPDKSLSEILKQVKQFPAEQERFIPVFIATGKSSSEVKAHRNEWVKLMTEHPDCGVKKLRKLNSGGCVYAWLYRNDYTWLMHHRPEKDSAFESLRYVDYPRWDRENVNALAAIYENVVQVEGRPRLTVSHLIQQLPRANSVQKHLVDLPLTKQWLDLHAESLEDYQIIRLKSAYQYLFEQNQTIKRWKLIRAANIREELVTERIEREIIALEMLGDNTRK</sequence>
<dbReference type="RefSeq" id="WP_144387550.1">
    <property type="nucleotide sequence ID" value="NZ_CANNCB010000002.1"/>
</dbReference>
<feature type="domain" description="Transposon Tn7 transposition protein TnsD C-terminal" evidence="2">
    <location>
        <begin position="205"/>
        <end position="314"/>
    </location>
</feature>
<gene>
    <name evidence="3" type="ORF">FOF44_04145</name>
</gene>
<dbReference type="Proteomes" id="UP000319828">
    <property type="component" value="Unassembled WGS sequence"/>
</dbReference>
<evidence type="ECO:0000313" key="4">
    <source>
        <dbReference type="Proteomes" id="UP000319828"/>
    </source>
</evidence>
<feature type="domain" description="Transposon Tn7 transposition protein TnsD C-terminal" evidence="2">
    <location>
        <begin position="326"/>
        <end position="449"/>
    </location>
</feature>
<organism evidence="3 4">
    <name type="scientific">Vibrio algivorus</name>
    <dbReference type="NCBI Taxonomy" id="1667024"/>
    <lineage>
        <taxon>Bacteria</taxon>
        <taxon>Pseudomonadati</taxon>
        <taxon>Pseudomonadota</taxon>
        <taxon>Gammaproteobacteria</taxon>
        <taxon>Vibrionales</taxon>
        <taxon>Vibrionaceae</taxon>
        <taxon>Vibrio</taxon>
    </lineage>
</organism>
<reference evidence="3 4" key="1">
    <citation type="submission" date="2019-07" db="EMBL/GenBank/DDBJ databases">
        <title>The draft genome sequence of Vibrio algivorus M1486.</title>
        <authorList>
            <person name="Meng X."/>
        </authorList>
    </citation>
    <scope>NUCLEOTIDE SEQUENCE [LARGE SCALE GENOMIC DNA]</scope>
    <source>
        <strain evidence="3 4">M1486</strain>
    </source>
</reference>
<dbReference type="InterPro" id="IPR009492">
    <property type="entry name" value="TniQ"/>
</dbReference>
<dbReference type="Pfam" id="PF06527">
    <property type="entry name" value="TniQ"/>
    <property type="match status" value="1"/>
</dbReference>
<evidence type="ECO:0000259" key="2">
    <source>
        <dbReference type="Pfam" id="PF15978"/>
    </source>
</evidence>
<dbReference type="Pfam" id="PF15978">
    <property type="entry name" value="TnsD"/>
    <property type="match status" value="2"/>
</dbReference>
<protein>
    <submittedName>
        <fullName evidence="3">Transposase</fullName>
    </submittedName>
</protein>
<dbReference type="InterPro" id="IPR032750">
    <property type="entry name" value="TnsD_C"/>
</dbReference>
<evidence type="ECO:0000313" key="3">
    <source>
        <dbReference type="EMBL" id="TVO38531.1"/>
    </source>
</evidence>